<gene>
    <name evidence="1" type="ORF">ACFPZ3_61305</name>
</gene>
<evidence type="ECO:0000313" key="1">
    <source>
        <dbReference type="EMBL" id="MFC5834254.1"/>
    </source>
</evidence>
<sequence>MTTLEAAAHTADVHRALPALAGWCRRLAEAVRRRWPDADIDVTALPPYTPRRH</sequence>
<dbReference type="RefSeq" id="WP_379523670.1">
    <property type="nucleotide sequence ID" value="NZ_JBHSPA010000109.1"/>
</dbReference>
<reference evidence="2" key="1">
    <citation type="journal article" date="2019" name="Int. J. Syst. Evol. Microbiol.">
        <title>The Global Catalogue of Microorganisms (GCM) 10K type strain sequencing project: providing services to taxonomists for standard genome sequencing and annotation.</title>
        <authorList>
            <consortium name="The Broad Institute Genomics Platform"/>
            <consortium name="The Broad Institute Genome Sequencing Center for Infectious Disease"/>
            <person name="Wu L."/>
            <person name="Ma J."/>
        </authorList>
    </citation>
    <scope>NUCLEOTIDE SEQUENCE [LARGE SCALE GENOMIC DNA]</scope>
    <source>
        <strain evidence="2">CCUG 53903</strain>
    </source>
</reference>
<proteinExistence type="predicted"/>
<evidence type="ECO:0000313" key="2">
    <source>
        <dbReference type="Proteomes" id="UP001596058"/>
    </source>
</evidence>
<name>A0ABW1DA47_9ACTN</name>
<keyword evidence="2" id="KW-1185">Reference proteome</keyword>
<dbReference type="Proteomes" id="UP001596058">
    <property type="component" value="Unassembled WGS sequence"/>
</dbReference>
<dbReference type="EMBL" id="JBHSPA010000109">
    <property type="protein sequence ID" value="MFC5834254.1"/>
    <property type="molecule type" value="Genomic_DNA"/>
</dbReference>
<protein>
    <submittedName>
        <fullName evidence="1">Uncharacterized protein</fullName>
    </submittedName>
</protein>
<organism evidence="1 2">
    <name type="scientific">Nonomuraea insulae</name>
    <dbReference type="NCBI Taxonomy" id="1616787"/>
    <lineage>
        <taxon>Bacteria</taxon>
        <taxon>Bacillati</taxon>
        <taxon>Actinomycetota</taxon>
        <taxon>Actinomycetes</taxon>
        <taxon>Streptosporangiales</taxon>
        <taxon>Streptosporangiaceae</taxon>
        <taxon>Nonomuraea</taxon>
    </lineage>
</organism>
<accession>A0ABW1DA47</accession>
<comment type="caution">
    <text evidence="1">The sequence shown here is derived from an EMBL/GenBank/DDBJ whole genome shotgun (WGS) entry which is preliminary data.</text>
</comment>